<dbReference type="InterPro" id="IPR022742">
    <property type="entry name" value="Hydrolase_4"/>
</dbReference>
<dbReference type="Gene3D" id="3.40.50.1820">
    <property type="entry name" value="alpha/beta hydrolase"/>
    <property type="match status" value="1"/>
</dbReference>
<dbReference type="RefSeq" id="WP_063208832.1">
    <property type="nucleotide sequence ID" value="NZ_LUKD01000008.1"/>
</dbReference>
<dbReference type="EMBL" id="LUKD01000008">
    <property type="protein sequence ID" value="KYG62628.1"/>
    <property type="molecule type" value="Genomic_DNA"/>
</dbReference>
<proteinExistence type="predicted"/>
<comment type="caution">
    <text evidence="2">The sequence shown here is derived from an EMBL/GenBank/DDBJ whole genome shotgun (WGS) entry which is preliminary data.</text>
</comment>
<sequence length="285" mass="32513">MTKFFKLRRTFLKCIALLSLTGCQSYFYFPMKEKLFDPAKIKMQPEDVFLKTQSGNTIHGWYFPATTVTESKGTLLFFHGNAENLTSHFLMFHWLPAKGYNYFIFDYPGYGLSTGKPSPESTVEAGMAAAEWLHLKKDSRPLIIYGHSLGGIVALRTVEEIKNEVPIRNVIIEASFSSYQQMARNVLSRRWFTWPLQPISYFVISDNYAPKSLADISPLPLLFIHGADDYAVELKNSEKMFAAARSPKEFWVIPGGHHGDLYELRNGELRDQLLAYLSKTLTVSK</sequence>
<dbReference type="PANTHER" id="PTHR12277">
    <property type="entry name" value="ALPHA/BETA HYDROLASE DOMAIN-CONTAINING PROTEIN"/>
    <property type="match status" value="1"/>
</dbReference>
<name>A0A162FWG6_BDEBC</name>
<gene>
    <name evidence="2" type="ORF">AZI87_15150</name>
</gene>
<dbReference type="OrthoDB" id="5291804at2"/>
<dbReference type="InterPro" id="IPR029058">
    <property type="entry name" value="AB_hydrolase_fold"/>
</dbReference>
<protein>
    <submittedName>
        <fullName evidence="2">Phospholipase</fullName>
    </submittedName>
</protein>
<dbReference type="SUPFAM" id="SSF53474">
    <property type="entry name" value="alpha/beta-Hydrolases"/>
    <property type="match status" value="1"/>
</dbReference>
<dbReference type="AlphaFoldDB" id="A0A162FWG6"/>
<dbReference type="Pfam" id="PF12146">
    <property type="entry name" value="Hydrolase_4"/>
    <property type="match status" value="1"/>
</dbReference>
<dbReference type="PANTHER" id="PTHR12277:SF81">
    <property type="entry name" value="PROTEIN ABHD13"/>
    <property type="match status" value="1"/>
</dbReference>
<evidence type="ECO:0000259" key="1">
    <source>
        <dbReference type="Pfam" id="PF12146"/>
    </source>
</evidence>
<feature type="domain" description="Serine aminopeptidase S33" evidence="1">
    <location>
        <begin position="70"/>
        <end position="187"/>
    </location>
</feature>
<evidence type="ECO:0000313" key="3">
    <source>
        <dbReference type="Proteomes" id="UP000075799"/>
    </source>
</evidence>
<organism evidence="2 3">
    <name type="scientific">Bdellovibrio bacteriovorus</name>
    <dbReference type="NCBI Taxonomy" id="959"/>
    <lineage>
        <taxon>Bacteria</taxon>
        <taxon>Pseudomonadati</taxon>
        <taxon>Bdellovibrionota</taxon>
        <taxon>Bdellovibrionia</taxon>
        <taxon>Bdellovibrionales</taxon>
        <taxon>Pseudobdellovibrionaceae</taxon>
        <taxon>Bdellovibrio</taxon>
    </lineage>
</organism>
<dbReference type="Proteomes" id="UP000075799">
    <property type="component" value="Unassembled WGS sequence"/>
</dbReference>
<reference evidence="2 3" key="1">
    <citation type="submission" date="2016-03" db="EMBL/GenBank/DDBJ databases">
        <authorList>
            <person name="Ploux O."/>
        </authorList>
    </citation>
    <scope>NUCLEOTIDE SEQUENCE [LARGE SCALE GENOMIC DNA]</scope>
    <source>
        <strain evidence="2 3">EC13</strain>
    </source>
</reference>
<evidence type="ECO:0000313" key="2">
    <source>
        <dbReference type="EMBL" id="KYG62628.1"/>
    </source>
</evidence>
<accession>A0A162FWG6</accession>